<protein>
    <submittedName>
        <fullName evidence="7">TldD/PmbA family protein</fullName>
    </submittedName>
</protein>
<sequence>MRDIDDEFLALPLRDLAAAALQRARDLGAEHADFRLERIRQQSLVLADAAVETAADHDSLGFAVRVIHEGTWGFAAGTELTADAVAAVATEAVEVARVAAAISTERIELAAEPAHPEATWVSAYEIDPFEVSTRDKTETLAAWSRRVLADDRIDHVDARLWQVKEQKFYADSAGTVTTQQRVRLAPVMEVLCAREGRLESMRTLTPPAGAGYEYVATLESELGELPELLAEKLAAPSVEPGTYDLVIDPSNLWLTIHESIGHATELDRALGYEAAFAGTSFATVDQLGSLRYGAPIMNVTGDRTVEHGLASVGYDDEGVAASSFDLIRDGVLVGYQRDRRISRLRGYERSNGCAFADSPATMPIQRMANVSLAPAAEGPSTSELISGVSDGIYVVGDRSWSIDMQRYNFQFTGQRFYRISNGRLAGQVRDVAYQATTTDFWNAMAALGGPQTYVLGGSFMCGKGQPAQAAAVSHGCPSAVFTGIRVLNTAQEAGK</sequence>
<dbReference type="RefSeq" id="WP_344969903.1">
    <property type="nucleotide sequence ID" value="NZ_BAABDD010000007.1"/>
</dbReference>
<name>A0ABP7FMW2_9ACTN</name>
<dbReference type="SUPFAM" id="SSF111283">
    <property type="entry name" value="Putative modulator of DNA gyrase, PmbA/TldD"/>
    <property type="match status" value="1"/>
</dbReference>
<proteinExistence type="inferred from homology"/>
<organism evidence="7 8">
    <name type="scientific">Salinactinospora qingdaonensis</name>
    <dbReference type="NCBI Taxonomy" id="702744"/>
    <lineage>
        <taxon>Bacteria</taxon>
        <taxon>Bacillati</taxon>
        <taxon>Actinomycetota</taxon>
        <taxon>Actinomycetes</taxon>
        <taxon>Streptosporangiales</taxon>
        <taxon>Nocardiopsidaceae</taxon>
        <taxon>Salinactinospora</taxon>
    </lineage>
</organism>
<keyword evidence="3" id="KW-0378">Hydrolase</keyword>
<dbReference type="InterPro" id="IPR002510">
    <property type="entry name" value="Metalloprtase-TldD/E_N"/>
</dbReference>
<evidence type="ECO:0000313" key="8">
    <source>
        <dbReference type="Proteomes" id="UP001500908"/>
    </source>
</evidence>
<keyword evidence="4" id="KW-0482">Metalloprotease</keyword>
<dbReference type="InterPro" id="IPR051463">
    <property type="entry name" value="Peptidase_U62_metallo"/>
</dbReference>
<evidence type="ECO:0000256" key="2">
    <source>
        <dbReference type="ARBA" id="ARBA00022670"/>
    </source>
</evidence>
<accession>A0ABP7FMW2</accession>
<dbReference type="InterPro" id="IPR036059">
    <property type="entry name" value="TldD/PmbA_sf"/>
</dbReference>
<feature type="domain" description="Metalloprotease TldD/E N-terminal" evidence="5">
    <location>
        <begin position="32"/>
        <end position="96"/>
    </location>
</feature>
<comment type="caution">
    <text evidence="7">The sequence shown here is derived from an EMBL/GenBank/DDBJ whole genome shotgun (WGS) entry which is preliminary data.</text>
</comment>
<dbReference type="Gene3D" id="3.30.2290.10">
    <property type="entry name" value="PmbA/TldD superfamily"/>
    <property type="match status" value="1"/>
</dbReference>
<evidence type="ECO:0000256" key="4">
    <source>
        <dbReference type="ARBA" id="ARBA00023049"/>
    </source>
</evidence>
<evidence type="ECO:0000259" key="6">
    <source>
        <dbReference type="Pfam" id="PF19289"/>
    </source>
</evidence>
<evidence type="ECO:0000256" key="1">
    <source>
        <dbReference type="ARBA" id="ARBA00005836"/>
    </source>
</evidence>
<keyword evidence="8" id="KW-1185">Reference proteome</keyword>
<reference evidence="8" key="1">
    <citation type="journal article" date="2019" name="Int. J. Syst. Evol. Microbiol.">
        <title>The Global Catalogue of Microorganisms (GCM) 10K type strain sequencing project: providing services to taxonomists for standard genome sequencing and annotation.</title>
        <authorList>
            <consortium name="The Broad Institute Genomics Platform"/>
            <consortium name="The Broad Institute Genome Sequencing Center for Infectious Disease"/>
            <person name="Wu L."/>
            <person name="Ma J."/>
        </authorList>
    </citation>
    <scope>NUCLEOTIDE SEQUENCE [LARGE SCALE GENOMIC DNA]</scope>
    <source>
        <strain evidence="8">JCM 17137</strain>
    </source>
</reference>
<dbReference type="Pfam" id="PF01523">
    <property type="entry name" value="PmbA_TldD_1st"/>
    <property type="match status" value="1"/>
</dbReference>
<gene>
    <name evidence="7" type="ORF">GCM10022402_19550</name>
</gene>
<keyword evidence="2" id="KW-0645">Protease</keyword>
<dbReference type="Proteomes" id="UP001500908">
    <property type="component" value="Unassembled WGS sequence"/>
</dbReference>
<dbReference type="PANTHER" id="PTHR30624:SF10">
    <property type="entry name" value="CONSERVED PROTEIN"/>
    <property type="match status" value="1"/>
</dbReference>
<evidence type="ECO:0000259" key="5">
    <source>
        <dbReference type="Pfam" id="PF01523"/>
    </source>
</evidence>
<feature type="domain" description="Metalloprotease TldD/E C-terminal" evidence="6">
    <location>
        <begin position="240"/>
        <end position="486"/>
    </location>
</feature>
<dbReference type="EMBL" id="BAABDD010000007">
    <property type="protein sequence ID" value="GAA3739844.1"/>
    <property type="molecule type" value="Genomic_DNA"/>
</dbReference>
<dbReference type="PANTHER" id="PTHR30624">
    <property type="entry name" value="UNCHARACTERIZED PROTEIN TLDD AND PMBA"/>
    <property type="match status" value="1"/>
</dbReference>
<dbReference type="InterPro" id="IPR045569">
    <property type="entry name" value="Metalloprtase-TldD/E_C"/>
</dbReference>
<dbReference type="InterPro" id="IPR035068">
    <property type="entry name" value="TldD/PmbA_N"/>
</dbReference>
<evidence type="ECO:0000313" key="7">
    <source>
        <dbReference type="EMBL" id="GAA3739844.1"/>
    </source>
</evidence>
<evidence type="ECO:0000256" key="3">
    <source>
        <dbReference type="ARBA" id="ARBA00022801"/>
    </source>
</evidence>
<dbReference type="Pfam" id="PF19289">
    <property type="entry name" value="PmbA_TldD_3rd"/>
    <property type="match status" value="1"/>
</dbReference>
<comment type="similarity">
    <text evidence="1">Belongs to the peptidase U62 family.</text>
</comment>